<feature type="region of interest" description="Disordered" evidence="1">
    <location>
        <begin position="1571"/>
        <end position="1603"/>
    </location>
</feature>
<feature type="region of interest" description="Disordered" evidence="1">
    <location>
        <begin position="599"/>
        <end position="670"/>
    </location>
</feature>
<feature type="region of interest" description="Disordered" evidence="1">
    <location>
        <begin position="1224"/>
        <end position="1286"/>
    </location>
</feature>
<feature type="compositionally biased region" description="Polar residues" evidence="1">
    <location>
        <begin position="1238"/>
        <end position="1261"/>
    </location>
</feature>
<evidence type="ECO:0000313" key="2">
    <source>
        <dbReference type="EMBL" id="KAF4616336.1"/>
    </source>
</evidence>
<feature type="region of interest" description="Disordered" evidence="1">
    <location>
        <begin position="1430"/>
        <end position="1476"/>
    </location>
</feature>
<gene>
    <name evidence="2" type="ORF">D9613_008631</name>
</gene>
<feature type="compositionally biased region" description="Polar residues" evidence="1">
    <location>
        <begin position="338"/>
        <end position="364"/>
    </location>
</feature>
<accession>A0A8H4QSC4</accession>
<protein>
    <submittedName>
        <fullName evidence="2">Uncharacterized protein</fullName>
    </submittedName>
</protein>
<evidence type="ECO:0000313" key="3">
    <source>
        <dbReference type="Proteomes" id="UP000521872"/>
    </source>
</evidence>
<evidence type="ECO:0000256" key="1">
    <source>
        <dbReference type="SAM" id="MobiDB-lite"/>
    </source>
</evidence>
<feature type="compositionally biased region" description="Low complexity" evidence="1">
    <location>
        <begin position="1"/>
        <end position="15"/>
    </location>
</feature>
<feature type="region of interest" description="Disordered" evidence="1">
    <location>
        <begin position="321"/>
        <end position="372"/>
    </location>
</feature>
<feature type="compositionally biased region" description="Polar residues" evidence="1">
    <location>
        <begin position="233"/>
        <end position="248"/>
    </location>
</feature>
<feature type="compositionally biased region" description="Low complexity" evidence="1">
    <location>
        <begin position="288"/>
        <end position="298"/>
    </location>
</feature>
<feature type="region of interest" description="Disordered" evidence="1">
    <location>
        <begin position="682"/>
        <end position="704"/>
    </location>
</feature>
<feature type="compositionally biased region" description="Basic and acidic residues" evidence="1">
    <location>
        <begin position="900"/>
        <end position="912"/>
    </location>
</feature>
<feature type="compositionally biased region" description="Polar residues" evidence="1">
    <location>
        <begin position="182"/>
        <end position="198"/>
    </location>
</feature>
<name>A0A8H4QSC4_9AGAR</name>
<organism evidence="2 3">
    <name type="scientific">Agrocybe pediades</name>
    <dbReference type="NCBI Taxonomy" id="84607"/>
    <lineage>
        <taxon>Eukaryota</taxon>
        <taxon>Fungi</taxon>
        <taxon>Dikarya</taxon>
        <taxon>Basidiomycota</taxon>
        <taxon>Agaricomycotina</taxon>
        <taxon>Agaricomycetes</taxon>
        <taxon>Agaricomycetidae</taxon>
        <taxon>Agaricales</taxon>
        <taxon>Agaricineae</taxon>
        <taxon>Strophariaceae</taxon>
        <taxon>Agrocybe</taxon>
    </lineage>
</organism>
<feature type="compositionally biased region" description="Acidic residues" evidence="1">
    <location>
        <begin position="251"/>
        <end position="264"/>
    </location>
</feature>
<keyword evidence="3" id="KW-1185">Reference proteome</keyword>
<feature type="compositionally biased region" description="Low complexity" evidence="1">
    <location>
        <begin position="1430"/>
        <end position="1440"/>
    </location>
</feature>
<feature type="compositionally biased region" description="Low complexity" evidence="1">
    <location>
        <begin position="1449"/>
        <end position="1464"/>
    </location>
</feature>
<feature type="compositionally biased region" description="Polar residues" evidence="1">
    <location>
        <begin position="211"/>
        <end position="221"/>
    </location>
</feature>
<comment type="caution">
    <text evidence="2">The sequence shown here is derived from an EMBL/GenBank/DDBJ whole genome shotgun (WGS) entry which is preliminary data.</text>
</comment>
<feature type="region of interest" description="Disordered" evidence="1">
    <location>
        <begin position="1385"/>
        <end position="1409"/>
    </location>
</feature>
<proteinExistence type="predicted"/>
<feature type="region of interest" description="Disordered" evidence="1">
    <location>
        <begin position="826"/>
        <end position="946"/>
    </location>
</feature>
<feature type="region of interest" description="Disordered" evidence="1">
    <location>
        <begin position="727"/>
        <end position="811"/>
    </location>
</feature>
<feature type="compositionally biased region" description="Basic residues" evidence="1">
    <location>
        <begin position="325"/>
        <end position="337"/>
    </location>
</feature>
<dbReference type="Proteomes" id="UP000521872">
    <property type="component" value="Unassembled WGS sequence"/>
</dbReference>
<dbReference type="EMBL" id="JAACJL010000031">
    <property type="protein sequence ID" value="KAF4616336.1"/>
    <property type="molecule type" value="Genomic_DNA"/>
</dbReference>
<feature type="compositionally biased region" description="Polar residues" evidence="1">
    <location>
        <begin position="630"/>
        <end position="642"/>
    </location>
</feature>
<feature type="region of interest" description="Disordered" evidence="1">
    <location>
        <begin position="426"/>
        <end position="562"/>
    </location>
</feature>
<feature type="region of interest" description="Disordered" evidence="1">
    <location>
        <begin position="163"/>
        <end position="300"/>
    </location>
</feature>
<feature type="compositionally biased region" description="Acidic residues" evidence="1">
    <location>
        <begin position="535"/>
        <end position="547"/>
    </location>
</feature>
<feature type="compositionally biased region" description="Polar residues" evidence="1">
    <location>
        <begin position="31"/>
        <end position="49"/>
    </location>
</feature>
<feature type="compositionally biased region" description="Acidic residues" evidence="1">
    <location>
        <begin position="797"/>
        <end position="808"/>
    </location>
</feature>
<sequence length="1603" mass="175309">MSESSLVRSLSSFTLDSQPEDDWDATLMDPESNSVAVSVDAQPNPTTSPDAHLINTPRNSVIFPAEDTPSKSSRYSSIEEFRERVISGGNAVKRTLSELLRLHSEKGSKGKFTQEEALRIADVLGEWINAASSPYEGEDDFFQRPQAQDDISVASKRPIPIEMSENTRPRGSPSPFFDQNHLHVTSNPDYNATASTSEIGKGLLDFRDSGRTSSTSLTPQQHHQRDRVLSDRNGMNSVFPNVASTKKSGFSEEDDRVDEEDGDETSIVGPFDFSSIKESTPPPPSSSLPPSSSPYASSVHDETPIHEVTPVAQRRVDFSALASAKKGRSTKKVKGSAKKNTTTTKESVNPTTTQEGNDNDSATIDNVDKEKPGEEMMLGLDLDVSMVISPDSSNGTHVEERIQVQQQRMQLISPPPEETLGALRRLSWGKPPAAATTLDDKDSDIKTPVTNVAPASATKRKRGTPRGGGKQKQAAGPTVPVIEEEDGDMRMRNTVNASEEDNEAATRRTREEEEEPVEATPNPKPRKLGRRMINMEDEEDQDGDEDSAGLLTTPTKSKTKAKGVLIQSPHVANPEADYVPPLVLPAAEGAVARRAVLGARGSRRSATPIPPYEPPEDVFTPPREVWSPAPVTTSRRSATPSGGRTGKGKAPARATTSAKKSGAKGKGKTVLKIVTQVKQELPDIDLTAPMPPPSPTDDPLLLSGPPEEFLMMEEERREIPRMMSVEAQVQTDDIEGGVDTGGAWEERDGEEQGPAVDVLPPSSPEPYFDSDDMRAVDAFESERERRDQGTSGMPSCTEEEDSMMDDDPVAQGVSPVRLFECEAGVGAETGGWSDSDEEEDRRVIGEQIEEGEGEYTGHFRTLRIPTKEDPPSSATRARQEEWGRPISPYPYKRLSLVGEQKQEEEKENEKEPQVAVEEEEEEEEREVREMSLTLEEEPEVASQQVHEEALLEEEATEDSEDSDMENDPGLVKITSADPRAAARAAAILKQHDYDCFTKIAMKKRRQRASHSTVDSLIKNARKRDLVGSAGITKSSKAKAQRRSFAFTGGVVDGERVVIPGSPSTTLPELLYEAEQEVSRVMMSLPSPGRAASPNWSMTSIDRPQQNPFLTPAPRLRPSISSSANVYRDTIGPDFIGEAPWTKEEWKLLDACFTDERLEVGEKMRLEGAESVEYDEHEEVLAPVDMVRVEDVVERFVTFIGGRDVAERRGEAWARTNLIERARALQKKQRAGNVAKPTTPRSSMSNSSFAGISPPLSRSATTPDALGGARRNPRMEVPDFTPLRRPGLMAGRTRSLSLQKPVLQGPSLASSEKVTPPTLLAPRYSHLMEEARKIGQEGQFRIESPSVSSASAPAEDPVAVGNDVNDVSMSEDIDADETRAAEMSTMDLDMNPPPPSTPNVKNAPQEPPSTLTKRVTGFLFSYLPTLSRTTSAKSSITFSSSRPTISSTLKKPTAAAATPKQTRQPGLPLPPPEVLERPRLPVCTPAKKALLPPQVPRDTVRLNHTASGSAIPRPIKKEGQQPKRLVELHHLELPEENPKNVLVKGKVKVLGPRGSVRDLVGAFEEMQRVEREEAEKSRRLGKKRVVKPVGGAAGGQGQRPVWRF</sequence>
<feature type="compositionally biased region" description="Low complexity" evidence="1">
    <location>
        <begin position="1343"/>
        <end position="1359"/>
    </location>
</feature>
<feature type="compositionally biased region" description="Polar residues" evidence="1">
    <location>
        <begin position="1397"/>
        <end position="1409"/>
    </location>
</feature>
<feature type="region of interest" description="Disordered" evidence="1">
    <location>
        <begin position="1"/>
        <end position="76"/>
    </location>
</feature>
<reference evidence="2 3" key="1">
    <citation type="submission" date="2019-12" db="EMBL/GenBank/DDBJ databases">
        <authorList>
            <person name="Floudas D."/>
            <person name="Bentzer J."/>
            <person name="Ahren D."/>
            <person name="Johansson T."/>
            <person name="Persson P."/>
            <person name="Tunlid A."/>
        </authorList>
    </citation>
    <scope>NUCLEOTIDE SEQUENCE [LARGE SCALE GENOMIC DNA]</scope>
    <source>
        <strain evidence="2 3">CBS 102.39</strain>
    </source>
</reference>
<feature type="region of interest" description="Disordered" evidence="1">
    <location>
        <begin position="1343"/>
        <end position="1363"/>
    </location>
</feature>
<feature type="compositionally biased region" description="Basic and acidic residues" evidence="1">
    <location>
        <begin position="771"/>
        <end position="788"/>
    </location>
</feature>